<keyword evidence="1" id="KW-0479">Metal-binding</keyword>
<reference evidence="4" key="2">
    <citation type="submission" date="2023-11" db="UniProtKB">
        <authorList>
            <consortium name="WormBaseParasite"/>
        </authorList>
    </citation>
    <scope>IDENTIFICATION</scope>
</reference>
<dbReference type="InterPro" id="IPR001878">
    <property type="entry name" value="Znf_CCHC"/>
</dbReference>
<dbReference type="PROSITE" id="PS50158">
    <property type="entry name" value="ZF_CCHC"/>
    <property type="match status" value="1"/>
</dbReference>
<keyword evidence="3" id="KW-1185">Reference proteome</keyword>
<protein>
    <recommendedName>
        <fullName evidence="2">CCHC-type domain-containing protein</fullName>
    </recommendedName>
</protein>
<keyword evidence="1" id="KW-0863">Zinc-finger</keyword>
<evidence type="ECO:0000313" key="3">
    <source>
        <dbReference type="Proteomes" id="UP000050792"/>
    </source>
</evidence>
<organism evidence="3 4">
    <name type="scientific">Schistosoma rodhaini</name>
    <dbReference type="NCBI Taxonomy" id="6188"/>
    <lineage>
        <taxon>Eukaryota</taxon>
        <taxon>Metazoa</taxon>
        <taxon>Spiralia</taxon>
        <taxon>Lophotrochozoa</taxon>
        <taxon>Platyhelminthes</taxon>
        <taxon>Trematoda</taxon>
        <taxon>Digenea</taxon>
        <taxon>Strigeidida</taxon>
        <taxon>Schistosomatoidea</taxon>
        <taxon>Schistosomatidae</taxon>
        <taxon>Schistosoma</taxon>
    </lineage>
</organism>
<feature type="domain" description="CCHC-type" evidence="2">
    <location>
        <begin position="154"/>
        <end position="168"/>
    </location>
</feature>
<evidence type="ECO:0000259" key="2">
    <source>
        <dbReference type="PROSITE" id="PS50158"/>
    </source>
</evidence>
<accession>A0AA85GAL2</accession>
<dbReference type="GO" id="GO:0003676">
    <property type="term" value="F:nucleic acid binding"/>
    <property type="evidence" value="ECO:0007669"/>
    <property type="project" value="InterPro"/>
</dbReference>
<sequence>MERLDINSGFNAFEEYMERFEIWAMTKEDDEDFNTVAHFLTFIGKEAYSLIKILALPDKPISLPYATLKQLLLDHVKYTNSECGKREKSDKISGKNFRNSTPLISRRSSMRNQIYSDNTPLSCEAVHDDEHEFSKCMFCGKFHPCNSCIFRNSKCFKCGITGHIQSVCNTMVHFAESNAKMDASNDQLSLFRSGITSHSSPELNETQNHCETKIFNQQTYRISHDIEPDMVCRNNSHTSDVISYNSENRMLNESNHDQKPNSVMVDVEFPDDPLPNETLNQFEENISEESNSDIISSVSGPHNQFISNDIPNECDKYVPDESNSSHISDVLVSDVAYSHEQCVSSRILSQWYDESDGIAKFPEATRERVCPEVKFAQTENPNQVQDYPNEYEADECFLFNCFAGKSSLVESHVLITYINAYPSVYSNMNNKKYMYHDFYSNQSHMMEYLKSYISVYSQILTYSSRCVRFEKIMQIGNVVLAKTLRSKDPTLFRGGGYCWKVHDANSKYQWFHYKAGVLIVYSTRIQVDNTESTSNTPSDRCKMNLRRGRTIDYRHLHSNSSCGGCDV</sequence>
<evidence type="ECO:0000256" key="1">
    <source>
        <dbReference type="PROSITE-ProRule" id="PRU00047"/>
    </source>
</evidence>
<dbReference type="GO" id="GO:0008270">
    <property type="term" value="F:zinc ion binding"/>
    <property type="evidence" value="ECO:0007669"/>
    <property type="project" value="UniProtKB-KW"/>
</dbReference>
<reference evidence="3" key="1">
    <citation type="submission" date="2022-06" db="EMBL/GenBank/DDBJ databases">
        <authorList>
            <person name="Berger JAMES D."/>
            <person name="Berger JAMES D."/>
        </authorList>
    </citation>
    <scope>NUCLEOTIDE SEQUENCE [LARGE SCALE GENOMIC DNA]</scope>
</reference>
<dbReference type="AlphaFoldDB" id="A0AA85GAL2"/>
<evidence type="ECO:0000313" key="4">
    <source>
        <dbReference type="WBParaSite" id="SRDH1_86470.8"/>
    </source>
</evidence>
<keyword evidence="1" id="KW-0862">Zinc</keyword>
<proteinExistence type="predicted"/>
<dbReference type="WBParaSite" id="SRDH1_86470.8">
    <property type="protein sequence ID" value="SRDH1_86470.8"/>
    <property type="gene ID" value="SRDH1_86470"/>
</dbReference>
<dbReference type="Proteomes" id="UP000050792">
    <property type="component" value="Unassembled WGS sequence"/>
</dbReference>
<name>A0AA85GAL2_9TREM</name>